<dbReference type="Proteomes" id="UP000677918">
    <property type="component" value="Unassembled WGS sequence"/>
</dbReference>
<protein>
    <recommendedName>
        <fullName evidence="5">Protein-glutamine gamma-glutamyltransferase</fullName>
    </recommendedName>
</protein>
<dbReference type="AlphaFoldDB" id="A0A8J4GYZ5"/>
<keyword evidence="1" id="KW-0808">Transferase</keyword>
<reference evidence="3" key="1">
    <citation type="submission" date="2021-04" db="EMBL/GenBank/DDBJ databases">
        <title>Draft genome sequence of Xylanibacillus composti strain K13.</title>
        <authorList>
            <person name="Uke A."/>
            <person name="Chhe C."/>
            <person name="Baramee S."/>
            <person name="Kosugi A."/>
        </authorList>
    </citation>
    <scope>NUCLEOTIDE SEQUENCE</scope>
    <source>
        <strain evidence="3">K13</strain>
    </source>
</reference>
<comment type="caution">
    <text evidence="3">The sequence shown here is derived from an EMBL/GenBank/DDBJ whole genome shotgun (WGS) entry which is preliminary data.</text>
</comment>
<evidence type="ECO:0000313" key="4">
    <source>
        <dbReference type="Proteomes" id="UP000677918"/>
    </source>
</evidence>
<dbReference type="Pfam" id="PF20085">
    <property type="entry name" value="TGL"/>
    <property type="match status" value="1"/>
</dbReference>
<evidence type="ECO:0000256" key="2">
    <source>
        <dbReference type="ARBA" id="ARBA00022969"/>
    </source>
</evidence>
<dbReference type="GO" id="GO:0003810">
    <property type="term" value="F:protein-glutamine gamma-glutamyltransferase activity"/>
    <property type="evidence" value="ECO:0007669"/>
    <property type="project" value="InterPro"/>
</dbReference>
<accession>A0A8J4GYZ5</accession>
<gene>
    <name evidence="3" type="ORF">XYCOK13_06410</name>
</gene>
<sequence length="259" mass="29593">MIVIMGEGPAALQHLAVSEMERSVIRAKQSSPVTYRYGSRDALLFELRMRSQTVKAALDLNESGVSFETFADSYCNEQLWRRTPNGGFLLRPGVAPAVGIRDIFENGRLYGFECATAMVIVVYKAILEAAGERMFNTYFQALFLWQWQYDRDLRFLPTTLQESYLGDIVYFRNPDHDPAHPEWQGENAIILPDQLYYGHGFSIRTADQMIAALNALRRPGSQVSAYLTQDVIYPDFEYLRSLAEGRWVAARIGERFHRA</sequence>
<dbReference type="InterPro" id="IPR020916">
    <property type="entry name" value="Gln_gamma-glutamylTfrase_bac"/>
</dbReference>
<dbReference type="GO" id="GO:0030435">
    <property type="term" value="P:sporulation resulting in formation of a cellular spore"/>
    <property type="evidence" value="ECO:0007669"/>
    <property type="project" value="UniProtKB-KW"/>
</dbReference>
<name>A0A8J4GYZ5_9BACL</name>
<keyword evidence="4" id="KW-1185">Reference proteome</keyword>
<evidence type="ECO:0000313" key="3">
    <source>
        <dbReference type="EMBL" id="GIQ67817.1"/>
    </source>
</evidence>
<keyword evidence="2" id="KW-0749">Sporulation</keyword>
<dbReference type="EMBL" id="BOVK01000007">
    <property type="protein sequence ID" value="GIQ67817.1"/>
    <property type="molecule type" value="Genomic_DNA"/>
</dbReference>
<dbReference type="HAMAP" id="MF_00727">
    <property type="entry name" value="Tgl"/>
    <property type="match status" value="1"/>
</dbReference>
<evidence type="ECO:0000256" key="1">
    <source>
        <dbReference type="ARBA" id="ARBA00022679"/>
    </source>
</evidence>
<organism evidence="3 4">
    <name type="scientific">Xylanibacillus composti</name>
    <dbReference type="NCBI Taxonomy" id="1572762"/>
    <lineage>
        <taxon>Bacteria</taxon>
        <taxon>Bacillati</taxon>
        <taxon>Bacillota</taxon>
        <taxon>Bacilli</taxon>
        <taxon>Bacillales</taxon>
        <taxon>Paenibacillaceae</taxon>
        <taxon>Xylanibacillus</taxon>
    </lineage>
</organism>
<proteinExistence type="inferred from homology"/>
<dbReference type="RefSeq" id="WP_213410467.1">
    <property type="nucleotide sequence ID" value="NZ_BOVK01000007.1"/>
</dbReference>
<evidence type="ECO:0008006" key="5">
    <source>
        <dbReference type="Google" id="ProtNLM"/>
    </source>
</evidence>